<evidence type="ECO:0000313" key="2">
    <source>
        <dbReference type="Proteomes" id="UP000824782"/>
    </source>
</evidence>
<keyword evidence="2" id="KW-1185">Reference proteome</keyword>
<proteinExistence type="predicted"/>
<protein>
    <submittedName>
        <fullName evidence="1">Uncharacterized protein</fullName>
    </submittedName>
</protein>
<accession>A0AAV7AEC7</accession>
<name>A0AAV7AEC7_ENGPU</name>
<sequence length="77" mass="9412">MEHGMKWMKEKESESARAKFRNQMVDFFFFIRNPVMKMTIRFPAYPMIQETMESTKLEYWRRGVACARRLERSILGR</sequence>
<comment type="caution">
    <text evidence="1">The sequence shown here is derived from an EMBL/GenBank/DDBJ whole genome shotgun (WGS) entry which is preliminary data.</text>
</comment>
<dbReference type="AlphaFoldDB" id="A0AAV7AEC7"/>
<dbReference type="EMBL" id="WNYA01000008">
    <property type="protein sequence ID" value="KAG8557840.1"/>
    <property type="molecule type" value="Genomic_DNA"/>
</dbReference>
<reference evidence="1" key="1">
    <citation type="thesis" date="2020" institute="ProQuest LLC" country="789 East Eisenhower Parkway, Ann Arbor, MI, USA">
        <title>Comparative Genomics and Chromosome Evolution.</title>
        <authorList>
            <person name="Mudd A.B."/>
        </authorList>
    </citation>
    <scope>NUCLEOTIDE SEQUENCE</scope>
    <source>
        <strain evidence="1">237g6f4</strain>
        <tissue evidence="1">Blood</tissue>
    </source>
</reference>
<evidence type="ECO:0000313" key="1">
    <source>
        <dbReference type="EMBL" id="KAG8557840.1"/>
    </source>
</evidence>
<dbReference type="Proteomes" id="UP000824782">
    <property type="component" value="Unassembled WGS sequence"/>
</dbReference>
<organism evidence="1 2">
    <name type="scientific">Engystomops pustulosus</name>
    <name type="common">Tungara frog</name>
    <name type="synonym">Physalaemus pustulosus</name>
    <dbReference type="NCBI Taxonomy" id="76066"/>
    <lineage>
        <taxon>Eukaryota</taxon>
        <taxon>Metazoa</taxon>
        <taxon>Chordata</taxon>
        <taxon>Craniata</taxon>
        <taxon>Vertebrata</taxon>
        <taxon>Euteleostomi</taxon>
        <taxon>Amphibia</taxon>
        <taxon>Batrachia</taxon>
        <taxon>Anura</taxon>
        <taxon>Neobatrachia</taxon>
        <taxon>Hyloidea</taxon>
        <taxon>Leptodactylidae</taxon>
        <taxon>Leiuperinae</taxon>
        <taxon>Engystomops</taxon>
    </lineage>
</organism>
<gene>
    <name evidence="1" type="ORF">GDO81_016745</name>
</gene>